<dbReference type="EMBL" id="CAFBOS010000035">
    <property type="protein sequence ID" value="CAB4987735.1"/>
    <property type="molecule type" value="Genomic_DNA"/>
</dbReference>
<keyword evidence="5" id="KW-0520">NAD</keyword>
<dbReference type="PANTHER" id="PTHR43880:SF12">
    <property type="entry name" value="ALCOHOL DEHYDROGENASE CLASS-3"/>
    <property type="match status" value="1"/>
</dbReference>
<dbReference type="FunFam" id="3.40.50.720:FF:000003">
    <property type="entry name" value="S-(hydroxymethyl)glutathione dehydrogenase"/>
    <property type="match status" value="1"/>
</dbReference>
<name>A0A6J7INV3_9ZZZZ</name>
<dbReference type="GO" id="GO:0008270">
    <property type="term" value="F:zinc ion binding"/>
    <property type="evidence" value="ECO:0007669"/>
    <property type="project" value="InterPro"/>
</dbReference>
<organism evidence="8">
    <name type="scientific">freshwater metagenome</name>
    <dbReference type="NCBI Taxonomy" id="449393"/>
    <lineage>
        <taxon>unclassified sequences</taxon>
        <taxon>metagenomes</taxon>
        <taxon>ecological metagenomes</taxon>
    </lineage>
</organism>
<dbReference type="GO" id="GO:0046294">
    <property type="term" value="P:formaldehyde catabolic process"/>
    <property type="evidence" value="ECO:0007669"/>
    <property type="project" value="TreeGrafter"/>
</dbReference>
<dbReference type="InterPro" id="IPR036291">
    <property type="entry name" value="NAD(P)-bd_dom_sf"/>
</dbReference>
<evidence type="ECO:0000256" key="2">
    <source>
        <dbReference type="ARBA" id="ARBA00022723"/>
    </source>
</evidence>
<keyword evidence="4" id="KW-0560">Oxidoreductase</keyword>
<dbReference type="GO" id="GO:0051903">
    <property type="term" value="F:S-(hydroxymethyl)glutathione dehydrogenase [NAD(P)+] activity"/>
    <property type="evidence" value="ECO:0007669"/>
    <property type="project" value="TreeGrafter"/>
</dbReference>
<evidence type="ECO:0000313" key="9">
    <source>
        <dbReference type="EMBL" id="CAB4987735.1"/>
    </source>
</evidence>
<sequence length="358" mass="37377">MRAGVFVGIDQPLSVEDLTPLPPGPHDVVVRIDASGVCHTEAAVLAGHLPWAAPSILGHEVTGTVIELGSQVTRVRMGDRVISSGTPACSNCYCCVRGQTHLCEETFTHSATPRAVRRNGEQITAFAALGGFADMMTVPEMSLVTVHTDLPAEQLALIGCAITTGVGAALNTARIVPGSTVAIVGCGGVGQSVVQGARIAGASRIFAVDPLSLKRDAARAQGATDLIDPADGDVVAQIRDRTAGRGTDFSFEVVGRPDTVATAYACARRGGIVTIVGMPAADATLAFKGLEMFLDAKEVRLSIMGSSQIRADFPRYVALAETGRLDVASMITRRITLDDINDAMRAMEAGEVIRTVIV</sequence>
<dbReference type="InterPro" id="IPR013149">
    <property type="entry name" value="ADH-like_C"/>
</dbReference>
<evidence type="ECO:0000256" key="1">
    <source>
        <dbReference type="ARBA" id="ARBA00001947"/>
    </source>
</evidence>
<dbReference type="SMART" id="SM00829">
    <property type="entry name" value="PKS_ER"/>
    <property type="match status" value="1"/>
</dbReference>
<keyword evidence="2" id="KW-0479">Metal-binding</keyword>
<dbReference type="GO" id="GO:0005829">
    <property type="term" value="C:cytosol"/>
    <property type="evidence" value="ECO:0007669"/>
    <property type="project" value="TreeGrafter"/>
</dbReference>
<dbReference type="SUPFAM" id="SSF51735">
    <property type="entry name" value="NAD(P)-binding Rossmann-fold domains"/>
    <property type="match status" value="1"/>
</dbReference>
<dbReference type="InterPro" id="IPR013154">
    <property type="entry name" value="ADH-like_N"/>
</dbReference>
<evidence type="ECO:0000256" key="5">
    <source>
        <dbReference type="ARBA" id="ARBA00023027"/>
    </source>
</evidence>
<dbReference type="Gene3D" id="3.90.180.10">
    <property type="entry name" value="Medium-chain alcohol dehydrogenases, catalytic domain"/>
    <property type="match status" value="1"/>
</dbReference>
<evidence type="ECO:0000259" key="6">
    <source>
        <dbReference type="SMART" id="SM00829"/>
    </source>
</evidence>
<evidence type="ECO:0000256" key="3">
    <source>
        <dbReference type="ARBA" id="ARBA00022833"/>
    </source>
</evidence>
<dbReference type="Pfam" id="PF00107">
    <property type="entry name" value="ADH_zinc_N"/>
    <property type="match status" value="1"/>
</dbReference>
<dbReference type="SUPFAM" id="SSF50129">
    <property type="entry name" value="GroES-like"/>
    <property type="match status" value="1"/>
</dbReference>
<dbReference type="InterPro" id="IPR002328">
    <property type="entry name" value="ADH_Zn_CS"/>
</dbReference>
<dbReference type="InterPro" id="IPR020843">
    <property type="entry name" value="ER"/>
</dbReference>
<reference evidence="8" key="1">
    <citation type="submission" date="2020-05" db="EMBL/GenBank/DDBJ databases">
        <authorList>
            <person name="Chiriac C."/>
            <person name="Salcher M."/>
            <person name="Ghai R."/>
            <person name="Kavagutti S V."/>
        </authorList>
    </citation>
    <scope>NUCLEOTIDE SEQUENCE</scope>
</reference>
<evidence type="ECO:0000313" key="7">
    <source>
        <dbReference type="EMBL" id="CAB4770150.1"/>
    </source>
</evidence>
<dbReference type="EMBL" id="CAFBMH010000151">
    <property type="protein sequence ID" value="CAB4932451.1"/>
    <property type="molecule type" value="Genomic_DNA"/>
</dbReference>
<accession>A0A6J7INV3</accession>
<keyword evidence="3" id="KW-0862">Zinc</keyword>
<dbReference type="CDD" id="cd08279">
    <property type="entry name" value="Zn_ADH_class_III"/>
    <property type="match status" value="1"/>
</dbReference>
<dbReference type="InterPro" id="IPR011032">
    <property type="entry name" value="GroES-like_sf"/>
</dbReference>
<dbReference type="EMBL" id="CAEZYR010000176">
    <property type="protein sequence ID" value="CAB4770150.1"/>
    <property type="molecule type" value="Genomic_DNA"/>
</dbReference>
<evidence type="ECO:0000256" key="4">
    <source>
        <dbReference type="ARBA" id="ARBA00023002"/>
    </source>
</evidence>
<dbReference type="Pfam" id="PF08240">
    <property type="entry name" value="ADH_N"/>
    <property type="match status" value="1"/>
</dbReference>
<dbReference type="PANTHER" id="PTHR43880">
    <property type="entry name" value="ALCOHOL DEHYDROGENASE"/>
    <property type="match status" value="1"/>
</dbReference>
<evidence type="ECO:0000313" key="8">
    <source>
        <dbReference type="EMBL" id="CAB4932451.1"/>
    </source>
</evidence>
<feature type="domain" description="Enoyl reductase (ER)" evidence="6">
    <location>
        <begin position="8"/>
        <end position="358"/>
    </location>
</feature>
<protein>
    <submittedName>
        <fullName evidence="8">Unannotated protein</fullName>
    </submittedName>
</protein>
<gene>
    <name evidence="7" type="ORF">UFOPK2754_03049</name>
    <name evidence="8" type="ORF">UFOPK3543_02740</name>
    <name evidence="9" type="ORF">UFOPK3967_00791</name>
</gene>
<dbReference type="AlphaFoldDB" id="A0A6J7INV3"/>
<dbReference type="PROSITE" id="PS00059">
    <property type="entry name" value="ADH_ZINC"/>
    <property type="match status" value="1"/>
</dbReference>
<dbReference type="Gene3D" id="3.40.50.720">
    <property type="entry name" value="NAD(P)-binding Rossmann-like Domain"/>
    <property type="match status" value="1"/>
</dbReference>
<proteinExistence type="predicted"/>
<comment type="cofactor">
    <cofactor evidence="1">
        <name>Zn(2+)</name>
        <dbReference type="ChEBI" id="CHEBI:29105"/>
    </cofactor>
</comment>